<dbReference type="Proteomes" id="UP000093561">
    <property type="component" value="Unassembled WGS sequence"/>
</dbReference>
<evidence type="ECO:0000313" key="1">
    <source>
        <dbReference type="Proteomes" id="UP000093561"/>
    </source>
</evidence>
<proteinExistence type="predicted"/>
<evidence type="ECO:0000313" key="2">
    <source>
        <dbReference type="WBParaSite" id="mrna-Wban_07130"/>
    </source>
</evidence>
<dbReference type="AlphaFoldDB" id="A0AAF5PWY9"/>
<reference evidence="1" key="2">
    <citation type="journal article" date="2016" name="Mol. Ecol.">
        <title>Population genomics of the filarial nematode parasite Wuchereria bancrofti from mosquitoes.</title>
        <authorList>
            <person name="Small S.T."/>
            <person name="Reimer L.J."/>
            <person name="Tisch D.J."/>
            <person name="King C.L."/>
            <person name="Christensen B.M."/>
            <person name="Siba P.M."/>
            <person name="Kazura J.W."/>
            <person name="Serre D."/>
            <person name="Zimmerman P.A."/>
        </authorList>
    </citation>
    <scope>NUCLEOTIDE SEQUENCE</scope>
    <source>
        <strain evidence="1">pt0022</strain>
    </source>
</reference>
<protein>
    <submittedName>
        <fullName evidence="2">Uncharacterized protein</fullName>
    </submittedName>
</protein>
<dbReference type="WBParaSite" id="mrna-Wban_07130">
    <property type="protein sequence ID" value="mrna-Wban_07130"/>
    <property type="gene ID" value="Wban_07130"/>
</dbReference>
<sequence>MNSEKEFFEVTKTDGKNGDTIRYTLSVMKSKSDLSAKKKLDYHSGAVFLFTDPVPLNQDEYLMKNYTHCCIFFRWPIIISNLVYESKQRSSRLVLQAPDVSPPRLLVRFGQKIFDLHAEWMTIYAQP</sequence>
<reference evidence="1" key="1">
    <citation type="submission" date="2015-03" db="EMBL/GenBank/DDBJ databases">
        <title>Wuchereria bancrofti Genome Sequencing Papua New Guinea Strain.</title>
        <authorList>
            <person name="Small S.T."/>
            <person name="Serre D."/>
            <person name="Zimmerman P.A."/>
        </authorList>
    </citation>
    <scope>NUCLEOTIDE SEQUENCE [LARGE SCALE GENOMIC DNA]</scope>
    <source>
        <strain evidence="1">pt0022</strain>
    </source>
</reference>
<reference evidence="2" key="3">
    <citation type="submission" date="2024-02" db="UniProtKB">
        <authorList>
            <consortium name="WormBaseParasite"/>
        </authorList>
    </citation>
    <scope>IDENTIFICATION</scope>
    <source>
        <strain evidence="2">pt0022</strain>
    </source>
</reference>
<organism evidence="1 2">
    <name type="scientific">Wuchereria bancrofti</name>
    <dbReference type="NCBI Taxonomy" id="6293"/>
    <lineage>
        <taxon>Eukaryota</taxon>
        <taxon>Metazoa</taxon>
        <taxon>Ecdysozoa</taxon>
        <taxon>Nematoda</taxon>
        <taxon>Chromadorea</taxon>
        <taxon>Rhabditida</taxon>
        <taxon>Spirurina</taxon>
        <taxon>Spiruromorpha</taxon>
        <taxon>Filarioidea</taxon>
        <taxon>Onchocercidae</taxon>
        <taxon>Wuchereria</taxon>
    </lineage>
</organism>
<name>A0AAF5PWY9_WUCBA</name>
<accession>A0AAF5PWY9</accession>